<dbReference type="PANTHER" id="PTHR43452">
    <property type="entry name" value="PYRUVATE DECARBOXYLASE"/>
    <property type="match status" value="1"/>
</dbReference>
<keyword evidence="10" id="KW-0786">Thiamine pyrophosphate</keyword>
<evidence type="ECO:0000256" key="3">
    <source>
        <dbReference type="ARBA" id="ARBA00001964"/>
    </source>
</evidence>
<dbReference type="AlphaFoldDB" id="A0A835URL3"/>
<dbReference type="Proteomes" id="UP000639772">
    <property type="component" value="Chromosome 9"/>
</dbReference>
<evidence type="ECO:0000256" key="2">
    <source>
        <dbReference type="ARBA" id="ARBA00001920"/>
    </source>
</evidence>
<evidence type="ECO:0000256" key="4">
    <source>
        <dbReference type="ARBA" id="ARBA00007812"/>
    </source>
</evidence>
<name>A0A835URL3_VANPL</name>
<evidence type="ECO:0000256" key="5">
    <source>
        <dbReference type="ARBA" id="ARBA00011881"/>
    </source>
</evidence>
<dbReference type="Gene3D" id="3.40.50.970">
    <property type="match status" value="1"/>
</dbReference>
<protein>
    <recommendedName>
        <fullName evidence="6">pyruvate decarboxylase</fullName>
        <ecNumber evidence="6">4.1.1.1</ecNumber>
    </recommendedName>
</protein>
<feature type="compositionally biased region" description="Basic residues" evidence="12">
    <location>
        <begin position="96"/>
        <end position="108"/>
    </location>
</feature>
<evidence type="ECO:0000313" key="15">
    <source>
        <dbReference type="EMBL" id="KAG0469151.1"/>
    </source>
</evidence>
<dbReference type="EC" id="4.1.1.1" evidence="6"/>
<evidence type="ECO:0000256" key="12">
    <source>
        <dbReference type="SAM" id="MobiDB-lite"/>
    </source>
</evidence>
<dbReference type="PANTHER" id="PTHR43452:SF1">
    <property type="entry name" value="PYRUVATE DECARBOXYLASE C186.09-RELATED"/>
    <property type="match status" value="1"/>
</dbReference>
<reference evidence="16 17" key="1">
    <citation type="journal article" date="2020" name="Nat. Food">
        <title>A phased Vanilla planifolia genome enables genetic improvement of flavour and production.</title>
        <authorList>
            <person name="Hasing T."/>
            <person name="Tang H."/>
            <person name="Brym M."/>
            <person name="Khazi F."/>
            <person name="Huang T."/>
            <person name="Chambers A.H."/>
        </authorList>
    </citation>
    <scope>NUCLEOTIDE SEQUENCE [LARGE SCALE GENOMIC DNA]</scope>
    <source>
        <tissue evidence="15">Leaf</tissue>
    </source>
</reference>
<feature type="region of interest" description="Disordered" evidence="12">
    <location>
        <begin position="88"/>
        <end position="108"/>
    </location>
</feature>
<evidence type="ECO:0000256" key="8">
    <source>
        <dbReference type="ARBA" id="ARBA00022793"/>
    </source>
</evidence>
<gene>
    <name evidence="15" type="ORF">HPP92_018479</name>
    <name evidence="14" type="ORF">HPP92_019097</name>
</gene>
<dbReference type="GO" id="GO:0000949">
    <property type="term" value="P:aromatic amino acid family catabolic process to alcohol via Ehrlich pathway"/>
    <property type="evidence" value="ECO:0007669"/>
    <property type="project" value="TreeGrafter"/>
</dbReference>
<sequence length="108" mass="12013">MDRSVGQSIATLGYAQASKDKRIIACIGDRSFQATMQDVSSMIRCKLNCIIFLINNGGNNTVGEIHDGPTMLSKRNYTALVAAIHNGKANAGRQRYNARRNRRKQSRR</sequence>
<accession>A0A835URL3</accession>
<dbReference type="InterPro" id="IPR029061">
    <property type="entry name" value="THDP-binding"/>
</dbReference>
<evidence type="ECO:0000256" key="11">
    <source>
        <dbReference type="ARBA" id="ARBA00023239"/>
    </source>
</evidence>
<dbReference type="GO" id="GO:0030976">
    <property type="term" value="F:thiamine pyrophosphate binding"/>
    <property type="evidence" value="ECO:0007669"/>
    <property type="project" value="InterPro"/>
</dbReference>
<dbReference type="EMBL" id="JADCNM010000009">
    <property type="protein sequence ID" value="KAG0469151.1"/>
    <property type="molecule type" value="Genomic_DNA"/>
</dbReference>
<keyword evidence="7" id="KW-0479">Metal-binding</keyword>
<comment type="similarity">
    <text evidence="4">Belongs to the TPP enzyme family.</text>
</comment>
<dbReference type="GO" id="GO:0005829">
    <property type="term" value="C:cytosol"/>
    <property type="evidence" value="ECO:0007669"/>
    <property type="project" value="TreeGrafter"/>
</dbReference>
<evidence type="ECO:0000313" key="14">
    <source>
        <dbReference type="EMBL" id="KAG0467517.1"/>
    </source>
</evidence>
<evidence type="ECO:0000256" key="9">
    <source>
        <dbReference type="ARBA" id="ARBA00022842"/>
    </source>
</evidence>
<comment type="caution">
    <text evidence="15">The sequence shown here is derived from an EMBL/GenBank/DDBJ whole genome shotgun (WGS) entry which is preliminary data.</text>
</comment>
<evidence type="ECO:0000256" key="10">
    <source>
        <dbReference type="ARBA" id="ARBA00023052"/>
    </source>
</evidence>
<dbReference type="OrthoDB" id="3970464at2759"/>
<dbReference type="SUPFAM" id="SSF52518">
    <property type="entry name" value="Thiamin diphosphate-binding fold (THDP-binding)"/>
    <property type="match status" value="1"/>
</dbReference>
<evidence type="ECO:0000313" key="16">
    <source>
        <dbReference type="Proteomes" id="UP000636800"/>
    </source>
</evidence>
<comment type="subunit">
    <text evidence="5">Homotetramer.</text>
</comment>
<evidence type="ECO:0000259" key="13">
    <source>
        <dbReference type="Pfam" id="PF02775"/>
    </source>
</evidence>
<evidence type="ECO:0000256" key="7">
    <source>
        <dbReference type="ARBA" id="ARBA00022723"/>
    </source>
</evidence>
<keyword evidence="11" id="KW-0456">Lyase</keyword>
<organism evidence="15 17">
    <name type="scientific">Vanilla planifolia</name>
    <name type="common">Vanilla</name>
    <dbReference type="NCBI Taxonomy" id="51239"/>
    <lineage>
        <taxon>Eukaryota</taxon>
        <taxon>Viridiplantae</taxon>
        <taxon>Streptophyta</taxon>
        <taxon>Embryophyta</taxon>
        <taxon>Tracheophyta</taxon>
        <taxon>Spermatophyta</taxon>
        <taxon>Magnoliopsida</taxon>
        <taxon>Liliopsida</taxon>
        <taxon>Asparagales</taxon>
        <taxon>Orchidaceae</taxon>
        <taxon>Vanilloideae</taxon>
        <taxon>Vanilleae</taxon>
        <taxon>Vanilla</taxon>
    </lineage>
</organism>
<keyword evidence="16" id="KW-1185">Reference proteome</keyword>
<comment type="cofactor">
    <cofactor evidence="2">
        <name>a metal cation</name>
        <dbReference type="ChEBI" id="CHEBI:25213"/>
    </cofactor>
</comment>
<comment type="cofactor">
    <cofactor evidence="3">
        <name>thiamine diphosphate</name>
        <dbReference type="ChEBI" id="CHEBI:58937"/>
    </cofactor>
</comment>
<dbReference type="Proteomes" id="UP000636800">
    <property type="component" value="Unassembled WGS sequence"/>
</dbReference>
<dbReference type="InterPro" id="IPR011766">
    <property type="entry name" value="TPP_enzyme_TPP-bd"/>
</dbReference>
<dbReference type="Pfam" id="PF02775">
    <property type="entry name" value="TPP_enzyme_C"/>
    <property type="match status" value="1"/>
</dbReference>
<keyword evidence="9" id="KW-0460">Magnesium</keyword>
<feature type="domain" description="Thiamine pyrophosphate enzyme TPP-binding" evidence="13">
    <location>
        <begin position="11"/>
        <end position="65"/>
    </location>
</feature>
<evidence type="ECO:0000256" key="6">
    <source>
        <dbReference type="ARBA" id="ARBA00013202"/>
    </source>
</evidence>
<evidence type="ECO:0000313" key="17">
    <source>
        <dbReference type="Proteomes" id="UP000639772"/>
    </source>
</evidence>
<proteinExistence type="inferred from homology"/>
<dbReference type="InterPro" id="IPR012110">
    <property type="entry name" value="PDC/IPDC-like"/>
</dbReference>
<evidence type="ECO:0000256" key="1">
    <source>
        <dbReference type="ARBA" id="ARBA00001041"/>
    </source>
</evidence>
<dbReference type="EMBL" id="JADCNL010000009">
    <property type="protein sequence ID" value="KAG0467517.1"/>
    <property type="molecule type" value="Genomic_DNA"/>
</dbReference>
<keyword evidence="8" id="KW-0210">Decarboxylase</keyword>
<dbReference type="GO" id="GO:0004737">
    <property type="term" value="F:pyruvate decarboxylase activity"/>
    <property type="evidence" value="ECO:0007669"/>
    <property type="project" value="UniProtKB-EC"/>
</dbReference>
<comment type="catalytic activity">
    <reaction evidence="1">
        <text>a 2-oxocarboxylate + H(+) = an aldehyde + CO2</text>
        <dbReference type="Rhea" id="RHEA:11628"/>
        <dbReference type="ChEBI" id="CHEBI:15378"/>
        <dbReference type="ChEBI" id="CHEBI:16526"/>
        <dbReference type="ChEBI" id="CHEBI:17478"/>
        <dbReference type="ChEBI" id="CHEBI:35179"/>
        <dbReference type="EC" id="4.1.1.1"/>
    </reaction>
</comment>
<dbReference type="GO" id="GO:0046872">
    <property type="term" value="F:metal ion binding"/>
    <property type="evidence" value="ECO:0007669"/>
    <property type="project" value="UniProtKB-KW"/>
</dbReference>